<feature type="domain" description="Protein kinase" evidence="10">
    <location>
        <begin position="171"/>
        <end position="444"/>
    </location>
</feature>
<keyword evidence="6 7" id="KW-0067">ATP-binding</keyword>
<dbReference type="STRING" id="4829.A0A168LFU5"/>
<dbReference type="GO" id="GO:0005524">
    <property type="term" value="F:ATP binding"/>
    <property type="evidence" value="ECO:0007669"/>
    <property type="project" value="UniProtKB-UniRule"/>
</dbReference>
<evidence type="ECO:0000256" key="4">
    <source>
        <dbReference type="ARBA" id="ARBA00022741"/>
    </source>
</evidence>
<dbReference type="GO" id="GO:0004674">
    <property type="term" value="F:protein serine/threonine kinase activity"/>
    <property type="evidence" value="ECO:0007669"/>
    <property type="project" value="UniProtKB-KW"/>
</dbReference>
<evidence type="ECO:0000256" key="8">
    <source>
        <dbReference type="RuleBase" id="RU000304"/>
    </source>
</evidence>
<name>A0A168LFU5_ABSGL</name>
<gene>
    <name evidence="11" type="primary">ABSGL_02123.1 scaffold 2596</name>
</gene>
<dbReference type="PANTHER" id="PTHR24346">
    <property type="entry name" value="MAP/MICROTUBULE AFFINITY-REGULATING KINASE"/>
    <property type="match status" value="1"/>
</dbReference>
<dbReference type="PROSITE" id="PS00107">
    <property type="entry name" value="PROTEIN_KINASE_ATP"/>
    <property type="match status" value="1"/>
</dbReference>
<dbReference type="FunFam" id="1.10.510.10:FF:000571">
    <property type="entry name" value="Maternal embryonic leucine zipper kinase"/>
    <property type="match status" value="1"/>
</dbReference>
<dbReference type="PANTHER" id="PTHR24346:SF82">
    <property type="entry name" value="KP78A-RELATED"/>
    <property type="match status" value="1"/>
</dbReference>
<evidence type="ECO:0000256" key="2">
    <source>
        <dbReference type="ARBA" id="ARBA00022527"/>
    </source>
</evidence>
<evidence type="ECO:0000256" key="7">
    <source>
        <dbReference type="PROSITE-ProRule" id="PRU10141"/>
    </source>
</evidence>
<dbReference type="PROSITE" id="PS00108">
    <property type="entry name" value="PROTEIN_KINASE_ST"/>
    <property type="match status" value="1"/>
</dbReference>
<accession>A0A168LFU5</accession>
<keyword evidence="12" id="KW-1185">Reference proteome</keyword>
<dbReference type="AlphaFoldDB" id="A0A168LFU5"/>
<keyword evidence="5" id="KW-0418">Kinase</keyword>
<keyword evidence="4 7" id="KW-0547">Nucleotide-binding</keyword>
<feature type="region of interest" description="Disordered" evidence="9">
    <location>
        <begin position="135"/>
        <end position="155"/>
    </location>
</feature>
<dbReference type="EMBL" id="LT551165">
    <property type="protein sequence ID" value="SAL96707.1"/>
    <property type="molecule type" value="Genomic_DNA"/>
</dbReference>
<feature type="binding site" evidence="7">
    <location>
        <position position="204"/>
    </location>
    <ligand>
        <name>ATP</name>
        <dbReference type="ChEBI" id="CHEBI:30616"/>
    </ligand>
</feature>
<dbReference type="Gene3D" id="1.10.510.10">
    <property type="entry name" value="Transferase(Phosphotransferase) domain 1"/>
    <property type="match status" value="1"/>
</dbReference>
<dbReference type="InParanoid" id="A0A168LFU5"/>
<dbReference type="OrthoDB" id="4062651at2759"/>
<evidence type="ECO:0000313" key="11">
    <source>
        <dbReference type="EMBL" id="SAL96707.1"/>
    </source>
</evidence>
<dbReference type="GO" id="GO:0035556">
    <property type="term" value="P:intracellular signal transduction"/>
    <property type="evidence" value="ECO:0007669"/>
    <property type="project" value="TreeGrafter"/>
</dbReference>
<sequence length="446" mass="49515">MYNLTTTPKDTTNSNSDHFFNYFKEKTNDDLHIDTQSLGIHFQHGQQIPHRRASAVSPLTREPFLSPVCSPTSSSSSSSLAGTSPKDDTAGLNIPHTQPRVRRNKSIITRKTSAPSQVTSQSYDHIKSPAASFLASFASPPSSTSPPSHNSHRPSLTTFFEEQSGDEIDDYVMNQMIGSGGFSTVRKGYCISNGQTVAIKIIKKKPLDPLSADEALERELEIWQTLDHANVVRIQKVLETDHATFVVCDYCANGTLLDRLLAQPTNPLSDSEKKHLFSQLCSAVHYLHKKCNVIHRDIKLDNVLLDDAMNVKLCDFGLAVYQKVMPTHLEKVAHPDAKEEQEQGDHSVGGSLAYCAPEQLKSSKVLACPKTDVWSLGVVLFAMFAGRLPFDDDYDVRLRKAILSGEFVMPDDFPPELADLVSHCLDLDPVARYSLDQIIDHPWLKN</sequence>
<dbReference type="Pfam" id="PF00069">
    <property type="entry name" value="Pkinase"/>
    <property type="match status" value="1"/>
</dbReference>
<dbReference type="InterPro" id="IPR011009">
    <property type="entry name" value="Kinase-like_dom_sf"/>
</dbReference>
<comment type="similarity">
    <text evidence="1">Belongs to the protein kinase superfamily. CAMK Ser/Thr protein kinase family. NIM1 subfamily.</text>
</comment>
<evidence type="ECO:0000256" key="6">
    <source>
        <dbReference type="ARBA" id="ARBA00022840"/>
    </source>
</evidence>
<protein>
    <recommendedName>
        <fullName evidence="10">Protein kinase domain-containing protein</fullName>
    </recommendedName>
</protein>
<evidence type="ECO:0000256" key="1">
    <source>
        <dbReference type="ARBA" id="ARBA00010791"/>
    </source>
</evidence>
<dbReference type="InterPro" id="IPR008271">
    <property type="entry name" value="Ser/Thr_kinase_AS"/>
</dbReference>
<reference evidence="11" key="1">
    <citation type="submission" date="2016-04" db="EMBL/GenBank/DDBJ databases">
        <authorList>
            <person name="Evans L.H."/>
            <person name="Alamgir A."/>
            <person name="Owens N."/>
            <person name="Weber N.D."/>
            <person name="Virtaneva K."/>
            <person name="Barbian K."/>
            <person name="Babar A."/>
            <person name="Rosenke K."/>
        </authorList>
    </citation>
    <scope>NUCLEOTIDE SEQUENCE [LARGE SCALE GENOMIC DNA]</scope>
    <source>
        <strain evidence="11">CBS 101.48</strain>
    </source>
</reference>
<dbReference type="SMART" id="SM00220">
    <property type="entry name" value="S_TKc"/>
    <property type="match status" value="1"/>
</dbReference>
<keyword evidence="3" id="KW-0808">Transferase</keyword>
<feature type="compositionally biased region" description="Polar residues" evidence="9">
    <location>
        <begin position="106"/>
        <end position="123"/>
    </location>
</feature>
<evidence type="ECO:0000256" key="5">
    <source>
        <dbReference type="ARBA" id="ARBA00022777"/>
    </source>
</evidence>
<proteinExistence type="inferred from homology"/>
<organism evidence="11">
    <name type="scientific">Absidia glauca</name>
    <name type="common">Pin mould</name>
    <dbReference type="NCBI Taxonomy" id="4829"/>
    <lineage>
        <taxon>Eukaryota</taxon>
        <taxon>Fungi</taxon>
        <taxon>Fungi incertae sedis</taxon>
        <taxon>Mucoromycota</taxon>
        <taxon>Mucoromycotina</taxon>
        <taxon>Mucoromycetes</taxon>
        <taxon>Mucorales</taxon>
        <taxon>Cunninghamellaceae</taxon>
        <taxon>Absidia</taxon>
    </lineage>
</organism>
<dbReference type="Proteomes" id="UP000078561">
    <property type="component" value="Unassembled WGS sequence"/>
</dbReference>
<dbReference type="OMA" id="RIANAEW"/>
<feature type="region of interest" description="Disordered" evidence="9">
    <location>
        <begin position="66"/>
        <end position="123"/>
    </location>
</feature>
<dbReference type="InterPro" id="IPR017441">
    <property type="entry name" value="Protein_kinase_ATP_BS"/>
</dbReference>
<dbReference type="PROSITE" id="PS50011">
    <property type="entry name" value="PROTEIN_KINASE_DOM"/>
    <property type="match status" value="1"/>
</dbReference>
<dbReference type="SUPFAM" id="SSF56112">
    <property type="entry name" value="Protein kinase-like (PK-like)"/>
    <property type="match status" value="1"/>
</dbReference>
<evidence type="ECO:0000256" key="9">
    <source>
        <dbReference type="SAM" id="MobiDB-lite"/>
    </source>
</evidence>
<keyword evidence="2 8" id="KW-0723">Serine/threonine-protein kinase</keyword>
<evidence type="ECO:0000259" key="10">
    <source>
        <dbReference type="PROSITE" id="PS50011"/>
    </source>
</evidence>
<evidence type="ECO:0000256" key="3">
    <source>
        <dbReference type="ARBA" id="ARBA00022679"/>
    </source>
</evidence>
<dbReference type="InterPro" id="IPR000719">
    <property type="entry name" value="Prot_kinase_dom"/>
</dbReference>
<dbReference type="GO" id="GO:0005737">
    <property type="term" value="C:cytoplasm"/>
    <property type="evidence" value="ECO:0007669"/>
    <property type="project" value="TreeGrafter"/>
</dbReference>
<evidence type="ECO:0000313" key="12">
    <source>
        <dbReference type="Proteomes" id="UP000078561"/>
    </source>
</evidence>